<dbReference type="EMBL" id="PENI01000023">
    <property type="protein sequence ID" value="RMB82325.1"/>
    <property type="molecule type" value="Genomic_DNA"/>
</dbReference>
<accession>A0A3M0I0B9</accession>
<organism evidence="2 3">
    <name type="scientific">Streptomyces shenzhenensis</name>
    <dbReference type="NCBI Taxonomy" id="943815"/>
    <lineage>
        <taxon>Bacteria</taxon>
        <taxon>Bacillati</taxon>
        <taxon>Actinomycetota</taxon>
        <taxon>Actinomycetes</taxon>
        <taxon>Kitasatosporales</taxon>
        <taxon>Streptomycetaceae</taxon>
        <taxon>Streptomyces</taxon>
    </lineage>
</organism>
<evidence type="ECO:0000256" key="1">
    <source>
        <dbReference type="SAM" id="Phobius"/>
    </source>
</evidence>
<keyword evidence="1" id="KW-0812">Transmembrane</keyword>
<reference evidence="2 3" key="1">
    <citation type="submission" date="2017-11" db="EMBL/GenBank/DDBJ databases">
        <title>Draft genome of actinobacteria isolated from guarana (Paullinia cupana (Mart.) Ducke.</title>
        <authorList>
            <person name="Siqueira K.A."/>
            <person name="Liotti R.G."/>
            <person name="Mendes T.A.O."/>
            <person name="Soares M.A."/>
        </authorList>
    </citation>
    <scope>NUCLEOTIDE SEQUENCE [LARGE SCALE GENOMIC DNA]</scope>
    <source>
        <strain evidence="2 3">193</strain>
    </source>
</reference>
<dbReference type="AlphaFoldDB" id="A0A3M0I0B9"/>
<name>A0A3M0I0B9_9ACTN</name>
<keyword evidence="1" id="KW-1133">Transmembrane helix</keyword>
<keyword evidence="3" id="KW-1185">Reference proteome</keyword>
<evidence type="ECO:0000313" key="2">
    <source>
        <dbReference type="EMBL" id="RMB82325.1"/>
    </source>
</evidence>
<dbReference type="RefSeq" id="WP_121892844.1">
    <property type="nucleotide sequence ID" value="NZ_PENI01000023.1"/>
</dbReference>
<gene>
    <name evidence="2" type="ORF">CTZ28_29755</name>
</gene>
<evidence type="ECO:0000313" key="3">
    <source>
        <dbReference type="Proteomes" id="UP000270471"/>
    </source>
</evidence>
<keyword evidence="1" id="KW-0472">Membrane</keyword>
<protein>
    <submittedName>
        <fullName evidence="2">Uncharacterized protein</fullName>
    </submittedName>
</protein>
<dbReference type="Proteomes" id="UP000270471">
    <property type="component" value="Unassembled WGS sequence"/>
</dbReference>
<proteinExistence type="predicted"/>
<feature type="transmembrane region" description="Helical" evidence="1">
    <location>
        <begin position="106"/>
        <end position="126"/>
    </location>
</feature>
<comment type="caution">
    <text evidence="2">The sequence shown here is derived from an EMBL/GenBank/DDBJ whole genome shotgun (WGS) entry which is preliminary data.</text>
</comment>
<sequence>MVIAVWTVAGVLGAFNRLTGAVETFTSGEQLPKRMPWPQSTGKGRAYMAPWPEIAGAAGVIVPLPLAYTVAGRQWARWVSFTAVVGPARIQVLAPGVHVARREFRALSVNLLLISVGVAAAVLASLPR</sequence>
<dbReference type="OrthoDB" id="3482063at2"/>